<protein>
    <submittedName>
        <fullName evidence="2">Transposase Tra5 related protein</fullName>
    </submittedName>
</protein>
<dbReference type="PROSITE" id="PS50994">
    <property type="entry name" value="INTEGRASE"/>
    <property type="match status" value="1"/>
</dbReference>
<dbReference type="Gene3D" id="3.30.420.10">
    <property type="entry name" value="Ribonuclease H-like superfamily/Ribonuclease H"/>
    <property type="match status" value="1"/>
</dbReference>
<dbReference type="Proteomes" id="UP000001171">
    <property type="component" value="Chromosome"/>
</dbReference>
<dbReference type="SUPFAM" id="SSF53098">
    <property type="entry name" value="Ribonuclease H-like"/>
    <property type="match status" value="1"/>
</dbReference>
<evidence type="ECO:0000259" key="1">
    <source>
        <dbReference type="PROSITE" id="PS50994"/>
    </source>
</evidence>
<evidence type="ECO:0000313" key="3">
    <source>
        <dbReference type="Proteomes" id="UP000001171"/>
    </source>
</evidence>
<dbReference type="InterPro" id="IPR012337">
    <property type="entry name" value="RNaseH-like_sf"/>
</dbReference>
<feature type="domain" description="Integrase catalytic" evidence="1">
    <location>
        <begin position="1"/>
        <end position="128"/>
    </location>
</feature>
<dbReference type="EMBL" id="AE017340">
    <property type="protein sequence ID" value="AAV80894.1"/>
    <property type="molecule type" value="Genomic_DNA"/>
</dbReference>
<dbReference type="InterPro" id="IPR036397">
    <property type="entry name" value="RNaseH_sf"/>
</dbReference>
<dbReference type="GO" id="GO:0015074">
    <property type="term" value="P:DNA integration"/>
    <property type="evidence" value="ECO:0007669"/>
    <property type="project" value="InterPro"/>
</dbReference>
<sequence length="128" mass="15088">MGWSMHHRQDRYMVVRAVEMAVWQRTGNQPVILHSDSGSQFTSGDYQRALKFNNLISSMSAVGNCSDNAGCEGFFGILKRERVNYRHYRTRDKARSDIFDYIERFHNPRMRRRLAKQDQQFSAILNRP</sequence>
<dbReference type="Pfam" id="PF13333">
    <property type="entry name" value="rve_2"/>
    <property type="match status" value="1"/>
</dbReference>
<dbReference type="InterPro" id="IPR001584">
    <property type="entry name" value="Integrase_cat-core"/>
</dbReference>
<dbReference type="eggNOG" id="COG2801">
    <property type="taxonomic scope" value="Bacteria"/>
</dbReference>
<dbReference type="HOGENOM" id="CLU_027402_41_1_6"/>
<name>Q5QZX1_IDILO</name>
<dbReference type="STRING" id="283942.IL0050"/>
<gene>
    <name evidence="2" type="primary">tra5_1</name>
    <name evidence="2" type="ordered locus">IL0050</name>
</gene>
<proteinExistence type="predicted"/>
<dbReference type="PANTHER" id="PTHR46889:SF4">
    <property type="entry name" value="TRANSPOSASE INSO FOR INSERTION SEQUENCE ELEMENT IS911B-RELATED"/>
    <property type="match status" value="1"/>
</dbReference>
<reference evidence="2 3" key="1">
    <citation type="journal article" date="2004" name="Proc. Natl. Acad. Sci. U.S.A.">
        <title>Genome sequence of the deep-sea gamma-proteobacterium Idiomarina loihiensis reveals amino acid fermentation as a source of carbon and energy.</title>
        <authorList>
            <person name="Hou S."/>
            <person name="Saw J.H."/>
            <person name="Lee K.S."/>
            <person name="Freitas T.A."/>
            <person name="Belisle C."/>
            <person name="Kawarabayasi Y."/>
            <person name="Donachie S.P."/>
            <person name="Pikina A."/>
            <person name="Galperin M.Y."/>
            <person name="Koonin E.V."/>
            <person name="Makarova K.S."/>
            <person name="Omelchenko M.V."/>
            <person name="Sorokin A."/>
            <person name="Wolf Y.I."/>
            <person name="Li Q.X."/>
            <person name="Keum Y.S."/>
            <person name="Campbell S."/>
            <person name="Denery J."/>
            <person name="Aizawa S."/>
            <person name="Shibata S."/>
            <person name="Malahoff A."/>
            <person name="Alam M."/>
        </authorList>
    </citation>
    <scope>NUCLEOTIDE SEQUENCE [LARGE SCALE GENOMIC DNA]</scope>
    <source>
        <strain evidence="3">ATCC BAA-735 / DSM 15497 / L2-TR</strain>
    </source>
</reference>
<organism evidence="2 3">
    <name type="scientific">Idiomarina loihiensis (strain ATCC BAA-735 / DSM 15497 / L2-TR)</name>
    <dbReference type="NCBI Taxonomy" id="283942"/>
    <lineage>
        <taxon>Bacteria</taxon>
        <taxon>Pseudomonadati</taxon>
        <taxon>Pseudomonadota</taxon>
        <taxon>Gammaproteobacteria</taxon>
        <taxon>Alteromonadales</taxon>
        <taxon>Idiomarinaceae</taxon>
        <taxon>Idiomarina</taxon>
    </lineage>
</organism>
<dbReference type="AlphaFoldDB" id="Q5QZX1"/>
<dbReference type="Pfam" id="PF00665">
    <property type="entry name" value="rve"/>
    <property type="match status" value="1"/>
</dbReference>
<keyword evidence="3" id="KW-1185">Reference proteome</keyword>
<accession>Q5QZX1</accession>
<dbReference type="InterPro" id="IPR050900">
    <property type="entry name" value="Transposase_IS3/IS150/IS904"/>
</dbReference>
<dbReference type="KEGG" id="ilo:IL0050"/>
<dbReference type="GO" id="GO:0003676">
    <property type="term" value="F:nucleic acid binding"/>
    <property type="evidence" value="ECO:0007669"/>
    <property type="project" value="InterPro"/>
</dbReference>
<dbReference type="PANTHER" id="PTHR46889">
    <property type="entry name" value="TRANSPOSASE INSF FOR INSERTION SEQUENCE IS3B-RELATED"/>
    <property type="match status" value="1"/>
</dbReference>
<evidence type="ECO:0000313" key="2">
    <source>
        <dbReference type="EMBL" id="AAV80894.1"/>
    </source>
</evidence>